<evidence type="ECO:0000313" key="2">
    <source>
        <dbReference type="Proteomes" id="UP000635565"/>
    </source>
</evidence>
<name>A0ABQ3VR09_9CHLR</name>
<keyword evidence="2" id="KW-1185">Reference proteome</keyword>
<comment type="caution">
    <text evidence="1">The sequence shown here is derived from an EMBL/GenBank/DDBJ whole genome shotgun (WGS) entry which is preliminary data.</text>
</comment>
<proteinExistence type="predicted"/>
<dbReference type="EMBL" id="BNJJ01000019">
    <property type="protein sequence ID" value="GHO87761.1"/>
    <property type="molecule type" value="Genomic_DNA"/>
</dbReference>
<gene>
    <name evidence="1" type="ORF">KSZ_57670</name>
</gene>
<dbReference type="Proteomes" id="UP000635565">
    <property type="component" value="Unassembled WGS sequence"/>
</dbReference>
<accession>A0ABQ3VR09</accession>
<evidence type="ECO:0008006" key="3">
    <source>
        <dbReference type="Google" id="ProtNLM"/>
    </source>
</evidence>
<reference evidence="1 2" key="1">
    <citation type="journal article" date="2021" name="Int. J. Syst. Evol. Microbiol.">
        <title>Reticulibacter mediterranei gen. nov., sp. nov., within the new family Reticulibacteraceae fam. nov., and Ktedonospora formicarum gen. nov., sp. nov., Ktedonobacter robiniae sp. nov., Dictyobacter formicarum sp. nov. and Dictyobacter arantiisoli sp. nov., belonging to the class Ktedonobacteria.</title>
        <authorList>
            <person name="Yabe S."/>
            <person name="Zheng Y."/>
            <person name="Wang C.M."/>
            <person name="Sakai Y."/>
            <person name="Abe K."/>
            <person name="Yokota A."/>
            <person name="Donadio S."/>
            <person name="Cavaletti L."/>
            <person name="Monciardini P."/>
        </authorList>
    </citation>
    <scope>NUCLEOTIDE SEQUENCE [LARGE SCALE GENOMIC DNA]</scope>
    <source>
        <strain evidence="1 2">SOSP1-9</strain>
    </source>
</reference>
<evidence type="ECO:0000313" key="1">
    <source>
        <dbReference type="EMBL" id="GHO87761.1"/>
    </source>
</evidence>
<sequence>MWGYTLRGKDTMIYYRVAFCVEQAPVESTEHINSHCQALTQQMVWKWRSTLLTSPHALFTLLRAYNYIPKENVRVFFASSETEMEDMLVRQNAGQISSSVTADQFMSGKRINTMDVKRLEFELNTDKDHDEPYKFTLPLSISERMAWIALLRKRQQGELES</sequence>
<organism evidence="1 2">
    <name type="scientific">Dictyobacter formicarum</name>
    <dbReference type="NCBI Taxonomy" id="2778368"/>
    <lineage>
        <taxon>Bacteria</taxon>
        <taxon>Bacillati</taxon>
        <taxon>Chloroflexota</taxon>
        <taxon>Ktedonobacteria</taxon>
        <taxon>Ktedonobacterales</taxon>
        <taxon>Dictyobacteraceae</taxon>
        <taxon>Dictyobacter</taxon>
    </lineage>
</organism>
<protein>
    <recommendedName>
        <fullName evidence="3">PH domain-containing protein</fullName>
    </recommendedName>
</protein>